<dbReference type="InterPro" id="IPR013783">
    <property type="entry name" value="Ig-like_fold"/>
</dbReference>
<evidence type="ECO:0000256" key="6">
    <source>
        <dbReference type="ARBA" id="ARBA00022989"/>
    </source>
</evidence>
<dbReference type="InterPro" id="IPR003598">
    <property type="entry name" value="Ig_sub2"/>
</dbReference>
<dbReference type="InterPro" id="IPR036179">
    <property type="entry name" value="Ig-like_dom_sf"/>
</dbReference>
<feature type="region of interest" description="Disordered" evidence="11">
    <location>
        <begin position="1668"/>
        <end position="1699"/>
    </location>
</feature>
<feature type="region of interest" description="Disordered" evidence="11">
    <location>
        <begin position="1473"/>
        <end position="1529"/>
    </location>
</feature>
<feature type="compositionally biased region" description="Low complexity" evidence="11">
    <location>
        <begin position="186"/>
        <end position="197"/>
    </location>
</feature>
<dbReference type="InterPro" id="IPR000483">
    <property type="entry name" value="Cys-rich_flank_reg_C"/>
</dbReference>
<evidence type="ECO:0000256" key="2">
    <source>
        <dbReference type="ARBA" id="ARBA00022614"/>
    </source>
</evidence>
<accession>A0A315W8V2</accession>
<dbReference type="SUPFAM" id="SSF48726">
    <property type="entry name" value="Immunoglobulin"/>
    <property type="match status" value="12"/>
</dbReference>
<dbReference type="SMART" id="SM00408">
    <property type="entry name" value="IGc2"/>
    <property type="match status" value="12"/>
</dbReference>
<feature type="compositionally biased region" description="Polar residues" evidence="11">
    <location>
        <begin position="1520"/>
        <end position="1529"/>
    </location>
</feature>
<feature type="compositionally biased region" description="Polar residues" evidence="11">
    <location>
        <begin position="1486"/>
        <end position="1507"/>
    </location>
</feature>
<keyword evidence="8" id="KW-1015">Disulfide bond</keyword>
<keyword evidence="2" id="KW-0433">Leucine-rich repeat</keyword>
<evidence type="ECO:0000256" key="9">
    <source>
        <dbReference type="ARBA" id="ARBA00023180"/>
    </source>
</evidence>
<dbReference type="PROSITE" id="PS51450">
    <property type="entry name" value="LRR"/>
    <property type="match status" value="1"/>
</dbReference>
<dbReference type="PANTHER" id="PTHR45842:SF4">
    <property type="entry name" value="MATRIX-REMODELING-ASSOCIATED PROTEIN 5"/>
    <property type="match status" value="1"/>
</dbReference>
<dbReference type="InterPro" id="IPR050467">
    <property type="entry name" value="LRFN"/>
</dbReference>
<feature type="compositionally biased region" description="Polar residues" evidence="11">
    <location>
        <begin position="1175"/>
        <end position="1201"/>
    </location>
</feature>
<dbReference type="InterPro" id="IPR013106">
    <property type="entry name" value="Ig_V-set"/>
</dbReference>
<dbReference type="EMBL" id="NHOQ01000199">
    <property type="protein sequence ID" value="PWA32218.1"/>
    <property type="molecule type" value="Genomic_DNA"/>
</dbReference>
<feature type="region of interest" description="Disordered" evidence="11">
    <location>
        <begin position="235"/>
        <end position="264"/>
    </location>
</feature>
<evidence type="ECO:0000256" key="1">
    <source>
        <dbReference type="ARBA" id="ARBA00004167"/>
    </source>
</evidence>
<dbReference type="FunFam" id="2.60.40.10:FF:000621">
    <property type="entry name" value="Immunoglobulin superfamily member 10"/>
    <property type="match status" value="1"/>
</dbReference>
<dbReference type="PROSITE" id="PS50835">
    <property type="entry name" value="IG_LIKE"/>
    <property type="match status" value="12"/>
</dbReference>
<feature type="domain" description="Ig-like" evidence="12">
    <location>
        <begin position="2332"/>
        <end position="2418"/>
    </location>
</feature>
<keyword evidence="4" id="KW-0732">Signal</keyword>
<dbReference type="SMART" id="SM00369">
    <property type="entry name" value="LRR_TYP"/>
    <property type="match status" value="5"/>
</dbReference>
<feature type="domain" description="Ig-like" evidence="12">
    <location>
        <begin position="2623"/>
        <end position="2712"/>
    </location>
</feature>
<dbReference type="FunFam" id="2.60.40.10:FF:001306">
    <property type="entry name" value="Matrix remodeling associated 5"/>
    <property type="match status" value="1"/>
</dbReference>
<feature type="compositionally biased region" description="Polar residues" evidence="11">
    <location>
        <begin position="1784"/>
        <end position="1793"/>
    </location>
</feature>
<evidence type="ECO:0000256" key="10">
    <source>
        <dbReference type="ARBA" id="ARBA00023319"/>
    </source>
</evidence>
<feature type="compositionally biased region" description="Polar residues" evidence="11">
    <location>
        <begin position="1687"/>
        <end position="1699"/>
    </location>
</feature>
<dbReference type="InterPro" id="IPR003591">
    <property type="entry name" value="Leu-rich_rpt_typical-subtyp"/>
</dbReference>
<dbReference type="InterPro" id="IPR003599">
    <property type="entry name" value="Ig_sub"/>
</dbReference>
<evidence type="ECO:0000313" key="14">
    <source>
        <dbReference type="Proteomes" id="UP000250572"/>
    </source>
</evidence>
<organism evidence="13 14">
    <name type="scientific">Gambusia affinis</name>
    <name type="common">Western mosquitofish</name>
    <name type="synonym">Heterandria affinis</name>
    <dbReference type="NCBI Taxonomy" id="33528"/>
    <lineage>
        <taxon>Eukaryota</taxon>
        <taxon>Metazoa</taxon>
        <taxon>Chordata</taxon>
        <taxon>Craniata</taxon>
        <taxon>Vertebrata</taxon>
        <taxon>Euteleostomi</taxon>
        <taxon>Actinopterygii</taxon>
        <taxon>Neopterygii</taxon>
        <taxon>Teleostei</taxon>
        <taxon>Neoteleostei</taxon>
        <taxon>Acanthomorphata</taxon>
        <taxon>Ovalentaria</taxon>
        <taxon>Atherinomorphae</taxon>
        <taxon>Cyprinodontiformes</taxon>
        <taxon>Poeciliidae</taxon>
        <taxon>Poeciliinae</taxon>
        <taxon>Gambusia</taxon>
    </lineage>
</organism>
<feature type="compositionally biased region" description="Basic residues" evidence="11">
    <location>
        <begin position="1375"/>
        <end position="1410"/>
    </location>
</feature>
<dbReference type="Pfam" id="PF13927">
    <property type="entry name" value="Ig_3"/>
    <property type="match status" value="4"/>
</dbReference>
<dbReference type="SMART" id="SM00409">
    <property type="entry name" value="IG"/>
    <property type="match status" value="12"/>
</dbReference>
<feature type="compositionally biased region" description="Basic and acidic residues" evidence="11">
    <location>
        <begin position="1346"/>
        <end position="1357"/>
    </location>
</feature>
<feature type="compositionally biased region" description="Basic and acidic residues" evidence="11">
    <location>
        <begin position="1669"/>
        <end position="1684"/>
    </location>
</feature>
<evidence type="ECO:0000256" key="8">
    <source>
        <dbReference type="ARBA" id="ARBA00023157"/>
    </source>
</evidence>
<feature type="region of interest" description="Disordered" evidence="11">
    <location>
        <begin position="1029"/>
        <end position="1050"/>
    </location>
</feature>
<reference evidence="13 14" key="1">
    <citation type="journal article" date="2018" name="G3 (Bethesda)">
        <title>A High-Quality Reference Genome for the Invasive Mosquitofish Gambusia affinis Using a Chicago Library.</title>
        <authorList>
            <person name="Hoffberg S.L."/>
            <person name="Troendle N.J."/>
            <person name="Glenn T.C."/>
            <person name="Mahmud O."/>
            <person name="Louha S."/>
            <person name="Chalopin D."/>
            <person name="Bennetzen J.L."/>
            <person name="Mauricio R."/>
        </authorList>
    </citation>
    <scope>NUCLEOTIDE SEQUENCE [LARGE SCALE GENOMIC DNA]</scope>
    <source>
        <strain evidence="13">NE01/NJP1002.9</strain>
        <tissue evidence="13">Muscle</tissue>
    </source>
</reference>
<feature type="compositionally biased region" description="Polar residues" evidence="11">
    <location>
        <begin position="1358"/>
        <end position="1368"/>
    </location>
</feature>
<keyword evidence="14" id="KW-1185">Reference proteome</keyword>
<keyword evidence="10" id="KW-0393">Immunoglobulin domain</keyword>
<dbReference type="Proteomes" id="UP000250572">
    <property type="component" value="Unassembled WGS sequence"/>
</dbReference>
<dbReference type="GO" id="GO:0016020">
    <property type="term" value="C:membrane"/>
    <property type="evidence" value="ECO:0007669"/>
    <property type="project" value="UniProtKB-SubCell"/>
</dbReference>
<dbReference type="Gene3D" id="2.60.40.10">
    <property type="entry name" value="Immunoglobulins"/>
    <property type="match status" value="12"/>
</dbReference>
<feature type="region of interest" description="Disordered" evidence="11">
    <location>
        <begin position="1314"/>
        <end position="1410"/>
    </location>
</feature>
<feature type="domain" description="Ig-like" evidence="12">
    <location>
        <begin position="1926"/>
        <end position="2022"/>
    </location>
</feature>
<comment type="subcellular location">
    <subcellularLocation>
        <location evidence="1">Membrane</location>
        <topology evidence="1">Single-pass membrane protein</topology>
    </subcellularLocation>
</comment>
<dbReference type="PANTHER" id="PTHR45842">
    <property type="entry name" value="SYNAPTIC ADHESION-LIKE MOLECULE SALM"/>
    <property type="match status" value="1"/>
</dbReference>
<dbReference type="InterPro" id="IPR001611">
    <property type="entry name" value="Leu-rich_rpt"/>
</dbReference>
<sequence length="2813" mass="310506">MVFHSKIPVEGQGSSSRMIRGRAAQSHPDEGLGGWVSSAQTTVCKLLGYELLWISEHDSLATCPSADGDKWFWLDSLPPAEAGCCPGELMQLRGYCSWGRELLNEWMCLICEVIVIDSDTSTGTYRSTDAALLPFCSSWQPAAVCPAAPPQEPWRKFKLGDLTSFAVSSNHHARPQPIRNGAPRRSSQSSSKDTFKSSSYPGGFLLVSRALIHLLPISTFTMRDVLQDPPCSPISPISRLRSTTSFGPRGKTVPSSPSRQPDHGDPRLMVSCQHLFFLWLLKRISPQHDAATTMFHNGNCFFRIMCKTFLAPPAASPAIALQLLLHSLQTGIGPSKQLLCQSLWMKMERSTLWVLQTLLVLLSPVESAPCPRPCSCPQPAELHCTFRSLLTVPAAVPKHVKRINLGFNSIYKISDTSLSGLGKLELLMVHGNNIHSLPDGAFRDLASLQMLKMSYNKLKEINRHTLQGLWSVARLHLDHNQIELIHPDAFQGLTSLRFLQLEGNQLQQLHPATFTTFTLMGQFYISTLRHLYLSDNALTSLPFQLVETMPQLENLYLHGNPWTCDCRMSWLHDWEKTSPGVLKCKKDRALPSGQLCPVCSSPIQVKEKELQAAHPLVCNSPVISFLHKTTSLEDSESETLTSEDFKEPIGNISLGLSDEHGNELDLKCNAHKLKEPAKVSWEQVNQLQLVANITFSVDLQCSVDREKYEQLWRLIAYYSNVPAHLKQGVSPSQDPYPEYNQDTVQDAHYYTGLKAKVSAQPAWLMQPSIELQLNRPQSSISMVKLILRTNLSETVDIEVQQRLRRNWVMIESTNRTQKAMTVILGSSNEMACNVHSSDPPVIQWMLPDSSKLDRPFRSPENSVLVSRDGRLKIKAVTHRDTGAYYCIAKVQGDFAVLSFYLTVQESSSPPSGEDTSITSIEEFAGNSVSLDCTASSSPDAEINWILPNNRIIHFQANYSKALVTLNGTLQIPKTQISDSGYYKCVAINQHGVDTLVKKVSIVRRNGLIRPIRKFTARPQSASGVNTQIKVPTENPEETSGDNDGSPIRHRISSVRRLVPGRRGVHPSRSTWQRQPVLRKPTGSHNGNLKGLAENRRRINLSKSKIDPEKWADILAKIRDRNTVTSPPVSFPTKMKATEMTTQSWETSDEPSDGVTVHEQVGQHHSIRQSPEKPTEYSTHGQDTPVTPESITEQDATPNSRLVTIEPHSTEIAYTAQHTTHDRELNLITSSSSGFFLPQTTSVPPHAITVRLPSAHTATSSTFSFPENLSTSITADKIQTADLSEGLQSSESRNRPNDVTNSINHREAFFMESQITPSANPNHSAASQEGSGNYLSETSTLSQFQSHPKDTTLNDLHSEVVVTTGSPPTTLELPGKRRVHSTRRPKSRLRKVNSQRRNGGQRRRPDRKKQKLKTLGSFITTAPVNTPLPTAKTSASKLLNTERSGIAVRLYTSVPFTMSQVASSDRLTHKESTVFGQNHEVIKEPSSLPTSSLGTKDSQNKSWQSTAAAPSFPSISPGLTHGNTTPHSTVEISDSAYPTAISEILPSVPQQRFADSPPPPAEHFENWHERSFTTESAPLLHSESPSWGFQSMTKLPTDNKNQQFVHQETFTEEVEKIHWEKTGMDSSVQPSYFTQTASPIQGNKTVSGETSNGSLSTPRMLFEVTTERLTPLEDLKSEENEKKPLNAETDSTHTSSVKTTHASATSMFPYYVKPSGETPYPSKPRLSPLVPLLMSLPTSIPQNATVTVSSSQDQQIKPISTTSVLRRSFNSHPTTFPPNHKPINTIPTSQASTSIPVPTVIPSQKTLSPVTLDVSTQHLTEHGSVERGKPRIKTTHSRTITVKVEKDAKLPCETLGQPMPFLSWTKVSNGASITRNMKVQRFEVLHNGTLIIRNSQLTDEGQYVCTVQNKYGTDKMMANLIVMSHHPRVLQPRERDMHVYEGSKVELECKVEGDPAPQVKWVLPNSIQLMTTSPSVPSQRQVAVDDSGTLHISQASLTDSGIYRCTGSSAAGADTVSVHLHVSAMPSLIQQRLDENMTFPEGSAAYIDCTATRAFQAIMSWITPDGTQITPSRLITRENLTVFPNGTLHIQRLDLKNSGRYVCKASNGVASSSRTVMLSVRRKLLSAKATITFSSPQRTDVIYGSKLLLNCVATGEPEPRIIWRTPSKKLVDNQYSFESRIKVFLNGSISIHSVTDKDGGDYLCVARNKMGDDYVQLRVNVLTKPATIEQKLQKSSQEVVQGQGLKVDCVASGLPSPEISWALPDGTMVNPIKQKAGVHVGRSRRYVVFDNGTLYFNDVGQPEEGDYTCYAQNQLGRDEMKVRVKVKGGTSSPQIQDKNQKTIRVLYGETVTLQCNAKGDPVPVVTWMSPKNRPISNAIDRYKVLKDGTLVVQNVQQADGGNYTCMARNSVGQDNKVIRVEILGTPLVINGLRGTSNTIKVTAVQGERKLLDCVTKGTPSPQIMWILPGNLILPAPYYSNHMTVHQNGTLEIQSAKKTDSGQMVCVARNEGGEVRMLVNLDVKEMVESPQIDAPQRESFSLKVGNTVTLNCSIDGLELTDIMWTLPSGTPLQAGARISKFFHQLDGSLIINNPSVADAGMYHCVGHNSAGIFESTVTLSPGKKPQILNRYISPVSILDGETLFLHCQTTGEPFRLTWTLPSGVVLNRLQKAGRYSILRNGTIVIRQASVYDRGPYVCRAANEYGSSLLSVSVNIIANQPRITSGPPSVTYAKNGVAVQLNCVATGLPKVEVAWETPDKTRLVVSAQPRLFGNKYLHPQGSLIIQNPTQRDSGVYRCTARNPAGVDSKTTFLNVF</sequence>
<dbReference type="CDD" id="cd00096">
    <property type="entry name" value="Ig"/>
    <property type="match status" value="5"/>
</dbReference>
<dbReference type="Pfam" id="PF07679">
    <property type="entry name" value="I-set"/>
    <property type="match status" value="8"/>
</dbReference>
<proteinExistence type="predicted"/>
<name>A0A315W8V2_GAMAF</name>
<evidence type="ECO:0000256" key="7">
    <source>
        <dbReference type="ARBA" id="ARBA00023136"/>
    </source>
</evidence>
<keyword evidence="9" id="KW-0325">Glycoprotein</keyword>
<keyword evidence="6" id="KW-1133">Transmembrane helix</keyword>
<keyword evidence="3" id="KW-0812">Transmembrane</keyword>
<feature type="compositionally biased region" description="Polar residues" evidence="11">
    <location>
        <begin position="1314"/>
        <end position="1345"/>
    </location>
</feature>
<dbReference type="SMART" id="SM00082">
    <property type="entry name" value="LRRCT"/>
    <property type="match status" value="1"/>
</dbReference>
<feature type="domain" description="Ig-like" evidence="12">
    <location>
        <begin position="910"/>
        <end position="1000"/>
    </location>
</feature>
<feature type="domain" description="Ig-like" evidence="12">
    <location>
        <begin position="811"/>
        <end position="898"/>
    </location>
</feature>
<keyword evidence="7" id="KW-0472">Membrane</keyword>
<evidence type="ECO:0000256" key="11">
    <source>
        <dbReference type="SAM" id="MobiDB-lite"/>
    </source>
</evidence>
<dbReference type="InterPro" id="IPR032675">
    <property type="entry name" value="LRR_dom_sf"/>
</dbReference>
<comment type="caution">
    <text evidence="13">The sequence shown here is derived from an EMBL/GenBank/DDBJ whole genome shotgun (WGS) entry which is preliminary data.</text>
</comment>
<evidence type="ECO:0000256" key="3">
    <source>
        <dbReference type="ARBA" id="ARBA00022692"/>
    </source>
</evidence>
<feature type="region of interest" description="Disordered" evidence="11">
    <location>
        <begin position="1771"/>
        <end position="1793"/>
    </location>
</feature>
<dbReference type="STRING" id="33528.ENSGAFP00000003773"/>
<feature type="region of interest" description="Disordered" evidence="11">
    <location>
        <begin position="170"/>
        <end position="197"/>
    </location>
</feature>
<dbReference type="Gene3D" id="3.80.10.10">
    <property type="entry name" value="Ribonuclease Inhibitor"/>
    <property type="match status" value="2"/>
</dbReference>
<feature type="domain" description="Ig-like" evidence="12">
    <location>
        <begin position="2025"/>
        <end position="2118"/>
    </location>
</feature>
<gene>
    <name evidence="13" type="ORF">CCH79_00013126</name>
</gene>
<protein>
    <recommendedName>
        <fullName evidence="12">Ig-like domain-containing protein</fullName>
    </recommendedName>
</protein>
<feature type="domain" description="Ig-like" evidence="12">
    <location>
        <begin position="1829"/>
        <end position="1920"/>
    </location>
</feature>
<evidence type="ECO:0000313" key="13">
    <source>
        <dbReference type="EMBL" id="PWA32218.1"/>
    </source>
</evidence>
<dbReference type="SUPFAM" id="SSF52058">
    <property type="entry name" value="L domain-like"/>
    <property type="match status" value="1"/>
</dbReference>
<evidence type="ECO:0000256" key="5">
    <source>
        <dbReference type="ARBA" id="ARBA00022737"/>
    </source>
</evidence>
<feature type="domain" description="Ig-like" evidence="12">
    <location>
        <begin position="2528"/>
        <end position="2618"/>
    </location>
</feature>
<evidence type="ECO:0000256" key="4">
    <source>
        <dbReference type="ARBA" id="ARBA00022729"/>
    </source>
</evidence>
<dbReference type="InterPro" id="IPR007110">
    <property type="entry name" value="Ig-like_dom"/>
</dbReference>
<feature type="region of interest" description="Disordered" evidence="11">
    <location>
        <begin position="1122"/>
        <end position="1204"/>
    </location>
</feature>
<feature type="domain" description="Ig-like" evidence="12">
    <location>
        <begin position="2128"/>
        <end position="2219"/>
    </location>
</feature>
<dbReference type="Pfam" id="PF13855">
    <property type="entry name" value="LRR_8"/>
    <property type="match status" value="1"/>
</dbReference>
<feature type="domain" description="Ig-like" evidence="12">
    <location>
        <begin position="2718"/>
        <end position="2811"/>
    </location>
</feature>
<dbReference type="FunFam" id="2.60.40.10:FF:001377">
    <property type="entry name" value="Matrix remodeling associated 5"/>
    <property type="match status" value="1"/>
</dbReference>
<keyword evidence="5" id="KW-0677">Repeat</keyword>
<feature type="non-terminal residue" evidence="13">
    <location>
        <position position="2813"/>
    </location>
</feature>
<evidence type="ECO:0000259" key="12">
    <source>
        <dbReference type="PROSITE" id="PS50835"/>
    </source>
</evidence>
<feature type="domain" description="Ig-like" evidence="12">
    <location>
        <begin position="2425"/>
        <end position="2520"/>
    </location>
</feature>
<feature type="domain" description="Ig-like" evidence="12">
    <location>
        <begin position="2224"/>
        <end position="2326"/>
    </location>
</feature>
<dbReference type="InterPro" id="IPR013098">
    <property type="entry name" value="Ig_I-set"/>
</dbReference>
<dbReference type="FunFam" id="2.60.40.10:FF:000063">
    <property type="entry name" value="neural cell adhesion molecule L1"/>
    <property type="match status" value="1"/>
</dbReference>
<dbReference type="FunFam" id="2.60.40.10:FF:000076">
    <property type="entry name" value="Leucine-rich repeat and Ig domain-containing 4"/>
    <property type="match status" value="1"/>
</dbReference>
<dbReference type="SMART" id="SM00406">
    <property type="entry name" value="IGv"/>
    <property type="match status" value="5"/>
</dbReference>